<reference evidence="1 2" key="1">
    <citation type="submission" date="2023-02" db="EMBL/GenBank/DDBJ databases">
        <title>LHISI_Scaffold_Assembly.</title>
        <authorList>
            <person name="Stuart O.P."/>
            <person name="Cleave R."/>
            <person name="Magrath M.J.L."/>
            <person name="Mikheyev A.S."/>
        </authorList>
    </citation>
    <scope>NUCLEOTIDE SEQUENCE [LARGE SCALE GENOMIC DNA]</scope>
    <source>
        <strain evidence="1">Daus_M_001</strain>
        <tissue evidence="1">Leg muscle</tissue>
    </source>
</reference>
<name>A0ABQ9GJZ2_9NEOP</name>
<proteinExistence type="predicted"/>
<dbReference type="Proteomes" id="UP001159363">
    <property type="component" value="Chromosome 10"/>
</dbReference>
<evidence type="ECO:0000313" key="2">
    <source>
        <dbReference type="Proteomes" id="UP001159363"/>
    </source>
</evidence>
<organism evidence="1 2">
    <name type="scientific">Dryococelus australis</name>
    <dbReference type="NCBI Taxonomy" id="614101"/>
    <lineage>
        <taxon>Eukaryota</taxon>
        <taxon>Metazoa</taxon>
        <taxon>Ecdysozoa</taxon>
        <taxon>Arthropoda</taxon>
        <taxon>Hexapoda</taxon>
        <taxon>Insecta</taxon>
        <taxon>Pterygota</taxon>
        <taxon>Neoptera</taxon>
        <taxon>Polyneoptera</taxon>
        <taxon>Phasmatodea</taxon>
        <taxon>Verophasmatodea</taxon>
        <taxon>Anareolatae</taxon>
        <taxon>Phasmatidae</taxon>
        <taxon>Eurycanthinae</taxon>
        <taxon>Dryococelus</taxon>
    </lineage>
</organism>
<sequence>MKRTNRQHFGCPVELSYLRCCCRRLRENIEWRVNSPTCKRLRRDYYSAQIARRRDQFEKTRSDLRSCMPLHRSLRNNTSCHCLQQLSVCLSEVLCRQPILRFALTGLTAKAGYVILELRFSIRVINTNRRSAHCRPLQHTRMSRNLKAGISRCCVFRGKHEAEFTKGVGEEGFVALPAAGIGGEVAPDFIKVFIVGIYCRREFNRTGMTFSLFASHQGEPGSTPDFREWESCQTIPLVGGFSRGSPVFTALSCRSRSTLTSITLVGSQDLSVKSRSNFFTHSRTSRFPCVVLKGMRFAVGFLFDVATFKLCTPFPEMFQLPKHTSLDIFRESVYNEKGNGPFNRELHIAQEMKGKNSRNLRASALIRTTLAPGCRAICSLEPFPPTLEHKPLSCGVQCDDRKGGFDYNAFKGAVNSSDFTLITIFPLNSIRLSGSNAQPGWNGFVNIISGRKEKYDSTYVMAVPFINMDVNNTYTIFAALCFTAEQNRKQNQSCIATLDQPLLLKASEIVASVERGSEIANMVATLGGFHLLMSFTCSVGQIMEVSGLKCLWAIVYAKNTVQNVFSDHSYTR</sequence>
<comment type="caution">
    <text evidence="1">The sequence shown here is derived from an EMBL/GenBank/DDBJ whole genome shotgun (WGS) entry which is preliminary data.</text>
</comment>
<keyword evidence="2" id="KW-1185">Reference proteome</keyword>
<evidence type="ECO:0000313" key="1">
    <source>
        <dbReference type="EMBL" id="KAJ8872345.1"/>
    </source>
</evidence>
<dbReference type="EMBL" id="JARBHB010000011">
    <property type="protein sequence ID" value="KAJ8872345.1"/>
    <property type="molecule type" value="Genomic_DNA"/>
</dbReference>
<gene>
    <name evidence="1" type="ORF">PR048_025949</name>
</gene>
<accession>A0ABQ9GJZ2</accession>
<protein>
    <submittedName>
        <fullName evidence="1">Uncharacterized protein</fullName>
    </submittedName>
</protein>